<dbReference type="GO" id="GO:0004177">
    <property type="term" value="F:aminopeptidase activity"/>
    <property type="evidence" value="ECO:0007669"/>
    <property type="project" value="UniProtKB-UniRule"/>
</dbReference>
<organism evidence="14 15">
    <name type="scientific">Litorilituus lipolyticus</name>
    <dbReference type="NCBI Taxonomy" id="2491017"/>
    <lineage>
        <taxon>Bacteria</taxon>
        <taxon>Pseudomonadati</taxon>
        <taxon>Pseudomonadota</taxon>
        <taxon>Gammaproteobacteria</taxon>
        <taxon>Alteromonadales</taxon>
        <taxon>Colwelliaceae</taxon>
        <taxon>Litorilituus</taxon>
    </lineage>
</organism>
<dbReference type="PANTHER" id="PTHR43722">
    <property type="entry name" value="PROLINE IMINOPEPTIDASE"/>
    <property type="match status" value="1"/>
</dbReference>
<protein>
    <recommendedName>
        <fullName evidence="5 11">Proline iminopeptidase</fullName>
        <shortName evidence="11">PIP</shortName>
        <ecNumber evidence="4 11">3.4.11.5</ecNumber>
    </recommendedName>
    <alternativeName>
        <fullName evidence="10 11">Prolyl aminopeptidase</fullName>
    </alternativeName>
</protein>
<evidence type="ECO:0000256" key="1">
    <source>
        <dbReference type="ARBA" id="ARBA00001585"/>
    </source>
</evidence>
<reference evidence="14 15" key="1">
    <citation type="submission" date="2019-01" db="EMBL/GenBank/DDBJ databases">
        <title>Litorilituus lipolytica sp. nov., isolated from intertidal sand of the Yellow Sea in China.</title>
        <authorList>
            <person name="Liu A."/>
        </authorList>
    </citation>
    <scope>NUCLEOTIDE SEQUENCE [LARGE SCALE GENOMIC DNA]</scope>
    <source>
        <strain evidence="14 15">RZ04</strain>
    </source>
</reference>
<evidence type="ECO:0000256" key="7">
    <source>
        <dbReference type="ARBA" id="ARBA00022490"/>
    </source>
</evidence>
<evidence type="ECO:0000256" key="8">
    <source>
        <dbReference type="ARBA" id="ARBA00022670"/>
    </source>
</evidence>
<evidence type="ECO:0000313" key="15">
    <source>
        <dbReference type="Proteomes" id="UP000315303"/>
    </source>
</evidence>
<dbReference type="GO" id="GO:0005737">
    <property type="term" value="C:cytoplasm"/>
    <property type="evidence" value="ECO:0007669"/>
    <property type="project" value="UniProtKB-SubCell"/>
</dbReference>
<keyword evidence="15" id="KW-1185">Reference proteome</keyword>
<dbReference type="PANTHER" id="PTHR43722:SF1">
    <property type="entry name" value="PROLINE IMINOPEPTIDASE"/>
    <property type="match status" value="1"/>
</dbReference>
<dbReference type="OrthoDB" id="9796770at2"/>
<dbReference type="NCBIfam" id="TIGR01249">
    <property type="entry name" value="pro_imino_pep_1"/>
    <property type="match status" value="1"/>
</dbReference>
<evidence type="ECO:0000256" key="11">
    <source>
        <dbReference type="PIRNR" id="PIRNR006431"/>
    </source>
</evidence>
<dbReference type="PRINTS" id="PR00793">
    <property type="entry name" value="PROAMNOPTASE"/>
</dbReference>
<evidence type="ECO:0000313" key="14">
    <source>
        <dbReference type="EMBL" id="TPH17671.1"/>
    </source>
</evidence>
<evidence type="ECO:0000256" key="12">
    <source>
        <dbReference type="RuleBase" id="RU003421"/>
    </source>
</evidence>
<dbReference type="Pfam" id="PF00561">
    <property type="entry name" value="Abhydrolase_1"/>
    <property type="match status" value="1"/>
</dbReference>
<evidence type="ECO:0000256" key="10">
    <source>
        <dbReference type="ARBA" id="ARBA00029605"/>
    </source>
</evidence>
<dbReference type="InterPro" id="IPR029058">
    <property type="entry name" value="AB_hydrolase_fold"/>
</dbReference>
<keyword evidence="6 11" id="KW-0031">Aminopeptidase</keyword>
<dbReference type="GO" id="GO:0006508">
    <property type="term" value="P:proteolysis"/>
    <property type="evidence" value="ECO:0007669"/>
    <property type="project" value="UniProtKB-KW"/>
</dbReference>
<evidence type="ECO:0000259" key="13">
    <source>
        <dbReference type="Pfam" id="PF00561"/>
    </source>
</evidence>
<dbReference type="Proteomes" id="UP000315303">
    <property type="component" value="Unassembled WGS sequence"/>
</dbReference>
<feature type="domain" description="AB hydrolase-1" evidence="13">
    <location>
        <begin position="54"/>
        <end position="305"/>
    </location>
</feature>
<evidence type="ECO:0000256" key="4">
    <source>
        <dbReference type="ARBA" id="ARBA00012568"/>
    </source>
</evidence>
<dbReference type="RefSeq" id="WP_140602032.1">
    <property type="nucleotide sequence ID" value="NZ_SAWY01000007.1"/>
</dbReference>
<dbReference type="InterPro" id="IPR005944">
    <property type="entry name" value="Pro_iminopeptidase"/>
</dbReference>
<comment type="caution">
    <text evidence="14">The sequence shown here is derived from an EMBL/GenBank/DDBJ whole genome shotgun (WGS) entry which is preliminary data.</text>
</comment>
<proteinExistence type="inferred from homology"/>
<evidence type="ECO:0000256" key="6">
    <source>
        <dbReference type="ARBA" id="ARBA00022438"/>
    </source>
</evidence>
<dbReference type="InterPro" id="IPR002410">
    <property type="entry name" value="Peptidase_S33"/>
</dbReference>
<evidence type="ECO:0000256" key="5">
    <source>
        <dbReference type="ARBA" id="ARBA00021843"/>
    </source>
</evidence>
<name>A0A502L5W7_9GAMM</name>
<evidence type="ECO:0000256" key="3">
    <source>
        <dbReference type="ARBA" id="ARBA00010088"/>
    </source>
</evidence>
<keyword evidence="8 11" id="KW-0645">Protease</keyword>
<evidence type="ECO:0000256" key="9">
    <source>
        <dbReference type="ARBA" id="ARBA00022801"/>
    </source>
</evidence>
<dbReference type="PIRSF" id="PIRSF006431">
    <property type="entry name" value="Pept_S33"/>
    <property type="match status" value="1"/>
</dbReference>
<gene>
    <name evidence="14" type="primary">pip</name>
    <name evidence="14" type="ORF">EPA86_03725</name>
</gene>
<comment type="catalytic activity">
    <reaction evidence="1 11 12">
        <text>Release of N-terminal proline from a peptide.</text>
        <dbReference type="EC" id="3.4.11.5"/>
    </reaction>
</comment>
<comment type="subcellular location">
    <subcellularLocation>
        <location evidence="2 11">Cytoplasm</location>
    </subcellularLocation>
</comment>
<keyword evidence="7 11" id="KW-0963">Cytoplasm</keyword>
<comment type="similarity">
    <text evidence="3 11 12">Belongs to the peptidase S33 family.</text>
</comment>
<keyword evidence="9 11" id="KW-0378">Hydrolase</keyword>
<sequence>MSRALYAPIKPYHREWLAVDSIHQIYIEQSGNPEGIAVIYLHDGPGMGSCDEARRFFDPEVYRIIVIDQRGCGRSIPAPCLIDNTTDFLLADLEKVRQYLGVSKWLIFGSNWGATLALLYTIKYKACVYGLILNGVFLATKEELYWRYGKEGLARLFADYFDELLKGVQQVPNEGERSIVTNVYQNCFSGKNELAILSACKAWYCWHRRIETLETLTHEECHAITAQQTHQALCFAQVANHYFTKQCFLPEDYITENIEECSFIPATIIQGRYDFLCRISSAEKLMPLWSRARLQIVPKTGHSMLEAEKISAICQSTDAMASFLNQANLI</sequence>
<evidence type="ECO:0000256" key="2">
    <source>
        <dbReference type="ARBA" id="ARBA00004496"/>
    </source>
</evidence>
<dbReference type="AlphaFoldDB" id="A0A502L5W7"/>
<dbReference type="EMBL" id="SAWY01000007">
    <property type="protein sequence ID" value="TPH17671.1"/>
    <property type="molecule type" value="Genomic_DNA"/>
</dbReference>
<dbReference type="EC" id="3.4.11.5" evidence="4 11"/>
<dbReference type="Gene3D" id="3.40.50.1820">
    <property type="entry name" value="alpha/beta hydrolase"/>
    <property type="match status" value="1"/>
</dbReference>
<accession>A0A502L5W7</accession>
<dbReference type="InterPro" id="IPR000073">
    <property type="entry name" value="AB_hydrolase_1"/>
</dbReference>
<dbReference type="SUPFAM" id="SSF53474">
    <property type="entry name" value="alpha/beta-Hydrolases"/>
    <property type="match status" value="1"/>
</dbReference>